<evidence type="ECO:0000259" key="6">
    <source>
        <dbReference type="SMART" id="SM00421"/>
    </source>
</evidence>
<evidence type="ECO:0000256" key="4">
    <source>
        <dbReference type="ARBA" id="ARBA00023082"/>
    </source>
</evidence>
<dbReference type="Proteomes" id="UP000075635">
    <property type="component" value="Unassembled WGS sequence"/>
</dbReference>
<dbReference type="SUPFAM" id="SSF54427">
    <property type="entry name" value="NTF2-like"/>
    <property type="match status" value="1"/>
</dbReference>
<dbReference type="PANTHER" id="PTHR43133:SF65">
    <property type="entry name" value="ECF RNA POLYMERASE SIGMA FACTOR SIGG"/>
    <property type="match status" value="1"/>
</dbReference>
<dbReference type="EMBL" id="JEMB01003561">
    <property type="protein sequence ID" value="KYF70766.1"/>
    <property type="molecule type" value="Genomic_DNA"/>
</dbReference>
<dbReference type="NCBIfam" id="TIGR02937">
    <property type="entry name" value="sigma70-ECF"/>
    <property type="match status" value="1"/>
</dbReference>
<dbReference type="Pfam" id="PF08281">
    <property type="entry name" value="Sigma70_r4_2"/>
    <property type="match status" value="1"/>
</dbReference>
<dbReference type="SUPFAM" id="SSF88946">
    <property type="entry name" value="Sigma2 domain of RNA polymerase sigma factors"/>
    <property type="match status" value="1"/>
</dbReference>
<keyword evidence="3" id="KW-0805">Transcription regulation</keyword>
<feature type="domain" description="HTH luxR-type" evidence="6">
    <location>
        <begin position="149"/>
        <end position="207"/>
    </location>
</feature>
<dbReference type="InterPro" id="IPR037401">
    <property type="entry name" value="SnoaL-like"/>
</dbReference>
<comment type="similarity">
    <text evidence="1">Belongs to the sigma-70 factor family. ECF subfamily.</text>
</comment>
<gene>
    <name evidence="7" type="ORF">BE17_02405</name>
</gene>
<dbReference type="GO" id="GO:0003677">
    <property type="term" value="F:DNA binding"/>
    <property type="evidence" value="ECO:0007669"/>
    <property type="project" value="InterPro"/>
</dbReference>
<dbReference type="InterPro" id="IPR014305">
    <property type="entry name" value="RNA_pol_sigma-G_actinobac"/>
</dbReference>
<dbReference type="InterPro" id="IPR000792">
    <property type="entry name" value="Tscrpt_reg_LuxR_C"/>
</dbReference>
<dbReference type="InterPro" id="IPR013249">
    <property type="entry name" value="RNA_pol_sigma70_r4_t2"/>
</dbReference>
<evidence type="ECO:0000256" key="2">
    <source>
        <dbReference type="ARBA" id="ARBA00011344"/>
    </source>
</evidence>
<comment type="caution">
    <text evidence="7">The sequence shown here is derived from an EMBL/GenBank/DDBJ whole genome shotgun (WGS) entry which is preliminary data.</text>
</comment>
<dbReference type="InterPro" id="IPR014284">
    <property type="entry name" value="RNA_pol_sigma-70_dom"/>
</dbReference>
<dbReference type="AlphaFoldDB" id="A0A150QSY0"/>
<evidence type="ECO:0000256" key="1">
    <source>
        <dbReference type="ARBA" id="ARBA00010641"/>
    </source>
</evidence>
<comment type="subunit">
    <text evidence="2">Interacts transiently with the RNA polymerase catalytic core formed by RpoA, RpoB, RpoC and RpoZ (2 alpha, 1 beta, 1 beta' and 1 omega subunit) to form the RNA polymerase holoenzyme that can initiate transcription.</text>
</comment>
<dbReference type="InterPro" id="IPR007627">
    <property type="entry name" value="RNA_pol_sigma70_r2"/>
</dbReference>
<name>A0A150QSY0_SORCE</name>
<dbReference type="GO" id="GO:0006352">
    <property type="term" value="P:DNA-templated transcription initiation"/>
    <property type="evidence" value="ECO:0007669"/>
    <property type="project" value="InterPro"/>
</dbReference>
<evidence type="ECO:0000256" key="3">
    <source>
        <dbReference type="ARBA" id="ARBA00023015"/>
    </source>
</evidence>
<dbReference type="Gene3D" id="1.10.1740.10">
    <property type="match status" value="1"/>
</dbReference>
<organism evidence="7 8">
    <name type="scientific">Sorangium cellulosum</name>
    <name type="common">Polyangium cellulosum</name>
    <dbReference type="NCBI Taxonomy" id="56"/>
    <lineage>
        <taxon>Bacteria</taxon>
        <taxon>Pseudomonadati</taxon>
        <taxon>Myxococcota</taxon>
        <taxon>Polyangia</taxon>
        <taxon>Polyangiales</taxon>
        <taxon>Polyangiaceae</taxon>
        <taxon>Sorangium</taxon>
    </lineage>
</organism>
<dbReference type="InterPro" id="IPR039425">
    <property type="entry name" value="RNA_pol_sigma-70-like"/>
</dbReference>
<dbReference type="SMART" id="SM00421">
    <property type="entry name" value="HTH_LUXR"/>
    <property type="match status" value="1"/>
</dbReference>
<dbReference type="Pfam" id="PF04542">
    <property type="entry name" value="Sigma70_r2"/>
    <property type="match status" value="1"/>
</dbReference>
<dbReference type="CDD" id="cd06171">
    <property type="entry name" value="Sigma70_r4"/>
    <property type="match status" value="1"/>
</dbReference>
<dbReference type="Gene3D" id="1.10.10.10">
    <property type="entry name" value="Winged helix-like DNA-binding domain superfamily/Winged helix DNA-binding domain"/>
    <property type="match status" value="1"/>
</dbReference>
<evidence type="ECO:0000256" key="5">
    <source>
        <dbReference type="ARBA" id="ARBA00023163"/>
    </source>
</evidence>
<proteinExistence type="inferred from homology"/>
<dbReference type="PANTHER" id="PTHR43133">
    <property type="entry name" value="RNA POLYMERASE ECF-TYPE SIGMA FACTO"/>
    <property type="match status" value="1"/>
</dbReference>
<keyword evidence="4" id="KW-0731">Sigma factor</keyword>
<evidence type="ECO:0000313" key="7">
    <source>
        <dbReference type="EMBL" id="KYF70766.1"/>
    </source>
</evidence>
<dbReference type="NCBIfam" id="TIGR02960">
    <property type="entry name" value="SigX5"/>
    <property type="match status" value="1"/>
</dbReference>
<dbReference type="SUPFAM" id="SSF88659">
    <property type="entry name" value="Sigma3 and sigma4 domains of RNA polymerase sigma factors"/>
    <property type="match status" value="1"/>
</dbReference>
<dbReference type="NCBIfam" id="NF006089">
    <property type="entry name" value="PRK08241.1"/>
    <property type="match status" value="1"/>
</dbReference>
<dbReference type="InterPro" id="IPR013324">
    <property type="entry name" value="RNA_pol_sigma_r3/r4-like"/>
</dbReference>
<protein>
    <submittedName>
        <fullName evidence="7">RNA polymerase subunit sigma-70</fullName>
    </submittedName>
</protein>
<reference evidence="7 8" key="1">
    <citation type="submission" date="2014-02" db="EMBL/GenBank/DDBJ databases">
        <title>The small core and large imbalanced accessory genome model reveals a collaborative survival strategy of Sorangium cellulosum strains in nature.</title>
        <authorList>
            <person name="Han K."/>
            <person name="Peng R."/>
            <person name="Blom J."/>
            <person name="Li Y.-Z."/>
        </authorList>
    </citation>
    <scope>NUCLEOTIDE SEQUENCE [LARGE SCALE GENOMIC DNA]</scope>
    <source>
        <strain evidence="7 8">So0011-07</strain>
    </source>
</reference>
<sequence>MADFSPPKKHAAGADVAHATARLLEEHRAALTGHCYRMLGSAAEADDAVQETMVRAWRSLDQFEGRAALRTWLYRIATHVCLDALNERSRRARPMELGPPNALEGPLTTLPSYRWVEPIPDTWAVPADADPAELVALRQSIRLAFVAALQHLPPRQRAVLLLMEVLGWPAAEVAGTLDTSVASVNSALQRARATLATRDLTDARAPLSDAQAVLVDRYVDAFERYDVTALTALLHEEATLSMPPYALWLRGHEPIRGWMLGPGAGCRGSRLVPTAACGSPAFGQYRPPGEPGGPHRPWALIVLELSGTRIAALNYFLDTVALFPRFGLPPELPPEPQGGAPEPQGG</sequence>
<dbReference type="InterPro" id="IPR036388">
    <property type="entry name" value="WH-like_DNA-bd_sf"/>
</dbReference>
<dbReference type="Pfam" id="PF12680">
    <property type="entry name" value="SnoaL_2"/>
    <property type="match status" value="1"/>
</dbReference>
<dbReference type="InterPro" id="IPR032710">
    <property type="entry name" value="NTF2-like_dom_sf"/>
</dbReference>
<evidence type="ECO:0000313" key="8">
    <source>
        <dbReference type="Proteomes" id="UP000075635"/>
    </source>
</evidence>
<keyword evidence="5" id="KW-0804">Transcription</keyword>
<dbReference type="InterPro" id="IPR013325">
    <property type="entry name" value="RNA_pol_sigma_r2"/>
</dbReference>
<dbReference type="Gene3D" id="3.10.450.50">
    <property type="match status" value="1"/>
</dbReference>
<accession>A0A150QSY0</accession>
<dbReference type="GO" id="GO:0016987">
    <property type="term" value="F:sigma factor activity"/>
    <property type="evidence" value="ECO:0007669"/>
    <property type="project" value="UniProtKB-KW"/>
</dbReference>